<dbReference type="CDD" id="cd11386">
    <property type="entry name" value="MCP_signal"/>
    <property type="match status" value="1"/>
</dbReference>
<evidence type="ECO:0000313" key="12">
    <source>
        <dbReference type="Proteomes" id="UP000269134"/>
    </source>
</evidence>
<comment type="caution">
    <text evidence="11">The sequence shown here is derived from an EMBL/GenBank/DDBJ whole genome shotgun (WGS) entry which is preliminary data.</text>
</comment>
<keyword evidence="2" id="KW-0145">Chemotaxis</keyword>
<keyword evidence="4" id="KW-1133">Transmembrane helix</keyword>
<dbReference type="Gene3D" id="1.10.287.950">
    <property type="entry name" value="Methyl-accepting chemotaxis protein"/>
    <property type="match status" value="1"/>
</dbReference>
<keyword evidence="3" id="KW-0812">Transmembrane</keyword>
<evidence type="ECO:0000256" key="5">
    <source>
        <dbReference type="ARBA" id="ARBA00023136"/>
    </source>
</evidence>
<evidence type="ECO:0000256" key="6">
    <source>
        <dbReference type="ARBA" id="ARBA00023224"/>
    </source>
</evidence>
<dbReference type="RefSeq" id="WP_058077073.1">
    <property type="nucleotide sequence ID" value="NZ_DALZHK010000015.1"/>
</dbReference>
<dbReference type="PROSITE" id="PS50111">
    <property type="entry name" value="CHEMOTAXIS_TRANSDUC_2"/>
    <property type="match status" value="1"/>
</dbReference>
<evidence type="ECO:0000256" key="2">
    <source>
        <dbReference type="ARBA" id="ARBA00022500"/>
    </source>
</evidence>
<accession>A0ABX9V8U0</accession>
<feature type="coiled-coil region" evidence="9">
    <location>
        <begin position="325"/>
        <end position="352"/>
    </location>
</feature>
<evidence type="ECO:0000313" key="11">
    <source>
        <dbReference type="EMBL" id="RMI02590.1"/>
    </source>
</evidence>
<evidence type="ECO:0000256" key="7">
    <source>
        <dbReference type="ARBA" id="ARBA00029447"/>
    </source>
</evidence>
<dbReference type="Proteomes" id="UP000269134">
    <property type="component" value="Unassembled WGS sequence"/>
</dbReference>
<keyword evidence="6 8" id="KW-0807">Transducer</keyword>
<proteinExistence type="inferred from homology"/>
<dbReference type="SMART" id="SM00283">
    <property type="entry name" value="MA"/>
    <property type="match status" value="1"/>
</dbReference>
<evidence type="ECO:0000256" key="8">
    <source>
        <dbReference type="PROSITE-ProRule" id="PRU00284"/>
    </source>
</evidence>
<evidence type="ECO:0000256" key="1">
    <source>
        <dbReference type="ARBA" id="ARBA00004370"/>
    </source>
</evidence>
<organism evidence="11 12">
    <name type="scientific">Stutzerimonas nitrititolerans</name>
    <dbReference type="NCBI Taxonomy" id="2482751"/>
    <lineage>
        <taxon>Bacteria</taxon>
        <taxon>Pseudomonadati</taxon>
        <taxon>Pseudomonadota</taxon>
        <taxon>Gammaproteobacteria</taxon>
        <taxon>Pseudomonadales</taxon>
        <taxon>Pseudomonadaceae</taxon>
        <taxon>Stutzerimonas</taxon>
    </lineage>
</organism>
<evidence type="ECO:0000256" key="3">
    <source>
        <dbReference type="ARBA" id="ARBA00022692"/>
    </source>
</evidence>
<dbReference type="InterPro" id="IPR004089">
    <property type="entry name" value="MCPsignal_dom"/>
</dbReference>
<dbReference type="EMBL" id="RFFL01000002">
    <property type="protein sequence ID" value="RMI02590.1"/>
    <property type="molecule type" value="Genomic_DNA"/>
</dbReference>
<comment type="similarity">
    <text evidence="7">Belongs to the methyl-accepting chemotaxis (MCP) protein family.</text>
</comment>
<dbReference type="GeneID" id="84607978"/>
<evidence type="ECO:0000256" key="9">
    <source>
        <dbReference type="SAM" id="Coils"/>
    </source>
</evidence>
<feature type="domain" description="Methyl-accepting transducer" evidence="10">
    <location>
        <begin position="79"/>
        <end position="315"/>
    </location>
</feature>
<keyword evidence="9" id="KW-0175">Coiled coil</keyword>
<comment type="subcellular location">
    <subcellularLocation>
        <location evidence="1">Membrane</location>
    </subcellularLocation>
</comment>
<keyword evidence="5" id="KW-0472">Membrane</keyword>
<dbReference type="PANTHER" id="PTHR32089:SF120">
    <property type="entry name" value="METHYL-ACCEPTING CHEMOTAXIS PROTEIN TLPQ"/>
    <property type="match status" value="1"/>
</dbReference>
<evidence type="ECO:0000259" key="10">
    <source>
        <dbReference type="PROSITE" id="PS50111"/>
    </source>
</evidence>
<reference evidence="11 12" key="1">
    <citation type="submission" date="2018-10" db="EMBL/GenBank/DDBJ databases">
        <title>Pseudomonas sp. GL14 genome.</title>
        <authorList>
            <person name="Peng J."/>
            <person name="Liu Z.-P."/>
        </authorList>
    </citation>
    <scope>NUCLEOTIDE SEQUENCE [LARGE SCALE GENOMIC DNA]</scope>
    <source>
        <strain evidence="11 12">GL14</strain>
    </source>
</reference>
<evidence type="ECO:0000256" key="4">
    <source>
        <dbReference type="ARBA" id="ARBA00022989"/>
    </source>
</evidence>
<dbReference type="SUPFAM" id="SSF58104">
    <property type="entry name" value="Methyl-accepting chemotaxis protein (MCP) signaling domain"/>
    <property type="match status" value="1"/>
</dbReference>
<feature type="coiled-coil region" evidence="9">
    <location>
        <begin position="143"/>
        <end position="170"/>
    </location>
</feature>
<gene>
    <name evidence="11" type="ORF">EA795_02890</name>
</gene>
<sequence>MRPAFRRHPRACLLHAAALLGLLLFHQWMGVPFWLIGLSVSILALWPWLGPWWNPVERGAATDVQAADFGALSKSLSRRTCHNALSAAQVAFSAEQLSRKLQSQMAAIGEIASGAEAMTGTEQDSARRAQQAQEAAEAVRRSSDSGRAELQQAIERMQQLSANTQASRELIDGLSARTNEIRQITDVIQSIASQTNLLALNAAIEAARAGEAGRGFAVVADEVRSLAGRTSSATEEVERMVGDIREQSGAVVDYIQRQASELDEAAEQIAVIGEQFTGIAELAGDVEIQVAEIASGTASNHERLTALFVALDQLRGDANDSNVQTRQLEQAAENLVAQAEQASEQLAEVQLDDYHQYIYDLARQGAAAIAARFEADIDAGTLSLDDLFDRNYKAQPGTDPTRYNTRFDRYADQVLPAIQEPLLTQHEALVYAIATTPEGYVPTHNRAFSAPPTGDPQVDRVKCRSKRLFNDRTGGRCGSHERRLLLQTYSRDTGELMHDLSVPIMVRGRHWGGLRLGYRPEDSVIAQGDSAIH</sequence>
<protein>
    <submittedName>
        <fullName evidence="11">Methyl-accepting chemotaxis protein</fullName>
    </submittedName>
</protein>
<dbReference type="Pfam" id="PF00015">
    <property type="entry name" value="MCPsignal"/>
    <property type="match status" value="1"/>
</dbReference>
<dbReference type="PANTHER" id="PTHR32089">
    <property type="entry name" value="METHYL-ACCEPTING CHEMOTAXIS PROTEIN MCPB"/>
    <property type="match status" value="1"/>
</dbReference>
<keyword evidence="12" id="KW-1185">Reference proteome</keyword>
<name>A0ABX9V8U0_9GAMM</name>